<gene>
    <name evidence="1" type="ORF">K3G42_004544</name>
</gene>
<dbReference type="Proteomes" id="UP000827872">
    <property type="component" value="Linkage Group LG15"/>
</dbReference>
<sequence length="302" mass="33177">MSPPRRGVYWQAEEVTILLRTVRDRGYAWLLMASTGLPNRRAFRAVARAIQLAGFHRMEVQACTKWKALKRDFFSAMEAYGGHPRHSAWPPHFAVMRQLWRLAGEPRWVDRRPEGAAARRRALAPPRERLEGPVQGQEGETSSGGDSVSPAEERGEAAAPHQSSSASMEELPAEPSHEAGPSGMAAPGHQPQQQHCNCFHLRKAIWFAITSPATSASALQLHPCACFPSLVMWPLAPGIVWAVAIRMGDMNLGEVLEQPGIAGVQEQDEVQVAMDTFMAHSGQLMSLMWGRLHRLSVGGAVT</sequence>
<organism evidence="1 2">
    <name type="scientific">Sphaerodactylus townsendi</name>
    <dbReference type="NCBI Taxonomy" id="933632"/>
    <lineage>
        <taxon>Eukaryota</taxon>
        <taxon>Metazoa</taxon>
        <taxon>Chordata</taxon>
        <taxon>Craniata</taxon>
        <taxon>Vertebrata</taxon>
        <taxon>Euteleostomi</taxon>
        <taxon>Lepidosauria</taxon>
        <taxon>Squamata</taxon>
        <taxon>Bifurcata</taxon>
        <taxon>Gekkota</taxon>
        <taxon>Sphaerodactylidae</taxon>
        <taxon>Sphaerodactylus</taxon>
    </lineage>
</organism>
<protein>
    <submittedName>
        <fullName evidence="1">Uncharacterized protein</fullName>
    </submittedName>
</protein>
<comment type="caution">
    <text evidence="1">The sequence shown here is derived from an EMBL/GenBank/DDBJ whole genome shotgun (WGS) entry which is preliminary data.</text>
</comment>
<evidence type="ECO:0000313" key="2">
    <source>
        <dbReference type="Proteomes" id="UP000827872"/>
    </source>
</evidence>
<dbReference type="EMBL" id="CM037628">
    <property type="protein sequence ID" value="KAH7996337.1"/>
    <property type="molecule type" value="Genomic_DNA"/>
</dbReference>
<accession>A0ACB8EU04</accession>
<name>A0ACB8EU04_9SAUR</name>
<reference evidence="1" key="1">
    <citation type="submission" date="2021-08" db="EMBL/GenBank/DDBJ databases">
        <title>The first chromosome-level gecko genome reveals the dynamic sex chromosomes of Neotropical dwarf geckos (Sphaerodactylidae: Sphaerodactylus).</title>
        <authorList>
            <person name="Pinto B.J."/>
            <person name="Keating S.E."/>
            <person name="Gamble T."/>
        </authorList>
    </citation>
    <scope>NUCLEOTIDE SEQUENCE</scope>
    <source>
        <strain evidence="1">TG3544</strain>
    </source>
</reference>
<proteinExistence type="predicted"/>
<keyword evidence="2" id="KW-1185">Reference proteome</keyword>
<evidence type="ECO:0000313" key="1">
    <source>
        <dbReference type="EMBL" id="KAH7996337.1"/>
    </source>
</evidence>